<feature type="compositionally biased region" description="Basic and acidic residues" evidence="1">
    <location>
        <begin position="141"/>
        <end position="151"/>
    </location>
</feature>
<proteinExistence type="predicted"/>
<reference evidence="2 3" key="1">
    <citation type="journal article" date="2016" name="Nat. Commun.">
        <title>Ectomycorrhizal ecology is imprinted in the genome of the dominant symbiotic fungus Cenococcum geophilum.</title>
        <authorList>
            <consortium name="DOE Joint Genome Institute"/>
            <person name="Peter M."/>
            <person name="Kohler A."/>
            <person name="Ohm R.A."/>
            <person name="Kuo A."/>
            <person name="Krutzmann J."/>
            <person name="Morin E."/>
            <person name="Arend M."/>
            <person name="Barry K.W."/>
            <person name="Binder M."/>
            <person name="Choi C."/>
            <person name="Clum A."/>
            <person name="Copeland A."/>
            <person name="Grisel N."/>
            <person name="Haridas S."/>
            <person name="Kipfer T."/>
            <person name="LaButti K."/>
            <person name="Lindquist E."/>
            <person name="Lipzen A."/>
            <person name="Maire R."/>
            <person name="Meier B."/>
            <person name="Mihaltcheva S."/>
            <person name="Molinier V."/>
            <person name="Murat C."/>
            <person name="Poggeler S."/>
            <person name="Quandt C.A."/>
            <person name="Sperisen C."/>
            <person name="Tritt A."/>
            <person name="Tisserant E."/>
            <person name="Crous P.W."/>
            <person name="Henrissat B."/>
            <person name="Nehls U."/>
            <person name="Egli S."/>
            <person name="Spatafora J.W."/>
            <person name="Grigoriev I.V."/>
            <person name="Martin F.M."/>
        </authorList>
    </citation>
    <scope>NUCLEOTIDE SEQUENCE [LARGE SCALE GENOMIC DNA]</scope>
    <source>
        <strain evidence="2 3">CBS 459.81</strain>
    </source>
</reference>
<feature type="compositionally biased region" description="Basic residues" evidence="1">
    <location>
        <begin position="82"/>
        <end position="94"/>
    </location>
</feature>
<evidence type="ECO:0000313" key="2">
    <source>
        <dbReference type="EMBL" id="OCK75045.1"/>
    </source>
</evidence>
<sequence>MPPLPIHYGQASMPHIPLSAGDMGSASPGPGAMCSKVKVPVSKPNGFHASFGKVIIAPDKPEHGGGSTKKLVIKLGIARVVPKPKPKPKPKRAKKLVEDDIAASRPEQEKDEDDEDDIDIDNNEKGSEHARIARNSSHSSSAHDLRLPKNETRLDKNALGLNLGVTSVVVKDWSKVRPLKGGSFMCQDAEALAELAGHEVDEADEGTNLPIEVVKKVNLLFRGESAQIK</sequence>
<evidence type="ECO:0000313" key="3">
    <source>
        <dbReference type="Proteomes" id="UP000250266"/>
    </source>
</evidence>
<dbReference type="Proteomes" id="UP000250266">
    <property type="component" value="Unassembled WGS sequence"/>
</dbReference>
<feature type="compositionally biased region" description="Basic and acidic residues" evidence="1">
    <location>
        <begin position="122"/>
        <end position="131"/>
    </location>
</feature>
<gene>
    <name evidence="2" type="ORF">K432DRAFT_181089</name>
</gene>
<keyword evidence="3" id="KW-1185">Reference proteome</keyword>
<feature type="region of interest" description="Disordered" evidence="1">
    <location>
        <begin position="81"/>
        <end position="151"/>
    </location>
</feature>
<accession>A0A8E2E0L9</accession>
<organism evidence="2 3">
    <name type="scientific">Lepidopterella palustris CBS 459.81</name>
    <dbReference type="NCBI Taxonomy" id="1314670"/>
    <lineage>
        <taxon>Eukaryota</taxon>
        <taxon>Fungi</taxon>
        <taxon>Dikarya</taxon>
        <taxon>Ascomycota</taxon>
        <taxon>Pezizomycotina</taxon>
        <taxon>Dothideomycetes</taxon>
        <taxon>Pleosporomycetidae</taxon>
        <taxon>Mytilinidiales</taxon>
        <taxon>Argynnaceae</taxon>
        <taxon>Lepidopterella</taxon>
    </lineage>
</organism>
<evidence type="ECO:0000256" key="1">
    <source>
        <dbReference type="SAM" id="MobiDB-lite"/>
    </source>
</evidence>
<name>A0A8E2E0L9_9PEZI</name>
<dbReference type="AlphaFoldDB" id="A0A8E2E0L9"/>
<feature type="compositionally biased region" description="Acidic residues" evidence="1">
    <location>
        <begin position="109"/>
        <end position="121"/>
    </location>
</feature>
<dbReference type="EMBL" id="KV745372">
    <property type="protein sequence ID" value="OCK75045.1"/>
    <property type="molecule type" value="Genomic_DNA"/>
</dbReference>
<protein>
    <submittedName>
        <fullName evidence="2">Uncharacterized protein</fullName>
    </submittedName>
</protein>